<dbReference type="GO" id="GO:0005829">
    <property type="term" value="C:cytosol"/>
    <property type="evidence" value="ECO:0007669"/>
    <property type="project" value="TreeGrafter"/>
</dbReference>
<dbReference type="GO" id="GO:0008964">
    <property type="term" value="F:phosphoenolpyruvate carboxylase activity"/>
    <property type="evidence" value="ECO:0007669"/>
    <property type="project" value="UniProtKB-UniRule"/>
</dbReference>
<keyword evidence="14" id="KW-1185">Reference proteome</keyword>
<evidence type="ECO:0000256" key="8">
    <source>
        <dbReference type="ARBA" id="ARBA00023300"/>
    </source>
</evidence>
<dbReference type="PANTHER" id="PTHR30523">
    <property type="entry name" value="PHOSPHOENOLPYRUVATE CARBOXYLASE"/>
    <property type="match status" value="1"/>
</dbReference>
<dbReference type="Gene3D" id="1.20.1440.90">
    <property type="entry name" value="Phosphoenolpyruvate/pyruvate domain"/>
    <property type="match status" value="1"/>
</dbReference>
<dbReference type="PRINTS" id="PR00150">
    <property type="entry name" value="PEPCARBXLASE"/>
</dbReference>
<comment type="similarity">
    <text evidence="3 10">Belongs to the PEPCase type 1 family.</text>
</comment>
<keyword evidence="8 10" id="KW-0120">Carbon dioxide fixation</keyword>
<evidence type="ECO:0000256" key="11">
    <source>
        <dbReference type="PROSITE-ProRule" id="PRU10111"/>
    </source>
</evidence>
<comment type="catalytic activity">
    <reaction evidence="9 10">
        <text>oxaloacetate + phosphate = phosphoenolpyruvate + hydrogencarbonate</text>
        <dbReference type="Rhea" id="RHEA:28370"/>
        <dbReference type="ChEBI" id="CHEBI:16452"/>
        <dbReference type="ChEBI" id="CHEBI:17544"/>
        <dbReference type="ChEBI" id="CHEBI:43474"/>
        <dbReference type="ChEBI" id="CHEBI:58702"/>
        <dbReference type="EC" id="4.1.1.31"/>
    </reaction>
</comment>
<dbReference type="GO" id="GO:0015977">
    <property type="term" value="P:carbon fixation"/>
    <property type="evidence" value="ECO:0007669"/>
    <property type="project" value="UniProtKB-UniRule"/>
</dbReference>
<dbReference type="HOGENOM" id="CLU_006557_2_0_6"/>
<protein>
    <recommendedName>
        <fullName evidence="5 10">Phosphoenolpyruvate carboxylase</fullName>
        <shortName evidence="10">PEPC</shortName>
        <shortName evidence="10">PEPCase</shortName>
        <ecNumber evidence="4 10">4.1.1.31</ecNumber>
    </recommendedName>
</protein>
<evidence type="ECO:0000256" key="5">
    <source>
        <dbReference type="ARBA" id="ARBA00022419"/>
    </source>
</evidence>
<dbReference type="InterPro" id="IPR021135">
    <property type="entry name" value="PEP_COase"/>
</dbReference>
<dbReference type="PANTHER" id="PTHR30523:SF6">
    <property type="entry name" value="PHOSPHOENOLPYRUVATE CARBOXYLASE"/>
    <property type="match status" value="1"/>
</dbReference>
<dbReference type="InterPro" id="IPR022805">
    <property type="entry name" value="PEP_COase_bac/pln-type"/>
</dbReference>
<comment type="cofactor">
    <cofactor evidence="1 10">
        <name>Mg(2+)</name>
        <dbReference type="ChEBI" id="CHEBI:18420"/>
    </cofactor>
</comment>
<dbReference type="STRING" id="698738.OLEAN_C14730"/>
<feature type="active site" evidence="10 12">
    <location>
        <position position="562"/>
    </location>
</feature>
<feature type="active site" evidence="10 11">
    <location>
        <position position="139"/>
    </location>
</feature>
<dbReference type="Pfam" id="PF00311">
    <property type="entry name" value="PEPcase"/>
    <property type="match status" value="1"/>
</dbReference>
<evidence type="ECO:0000256" key="10">
    <source>
        <dbReference type="HAMAP-Rule" id="MF_00595"/>
    </source>
</evidence>
<accession>R4YTB5</accession>
<dbReference type="SUPFAM" id="SSF51621">
    <property type="entry name" value="Phosphoenolpyruvate/pyruvate domain"/>
    <property type="match status" value="1"/>
</dbReference>
<dbReference type="HAMAP" id="MF_00595">
    <property type="entry name" value="PEPcase_type1"/>
    <property type="match status" value="1"/>
</dbReference>
<dbReference type="EC" id="4.1.1.31" evidence="4 10"/>
<dbReference type="InterPro" id="IPR018129">
    <property type="entry name" value="PEP_COase_Lys_AS"/>
</dbReference>
<gene>
    <name evidence="10 13" type="primary">ppc</name>
    <name evidence="13" type="ORF">OLEAN_C14730</name>
</gene>
<evidence type="ECO:0000256" key="9">
    <source>
        <dbReference type="ARBA" id="ARBA00048995"/>
    </source>
</evidence>
<evidence type="ECO:0000313" key="13">
    <source>
        <dbReference type="EMBL" id="CCK75649.1"/>
    </source>
</evidence>
<name>R4YTB5_OLEAN</name>
<comment type="subunit">
    <text evidence="10">Homotetramer.</text>
</comment>
<dbReference type="GO" id="GO:0000287">
    <property type="term" value="F:magnesium ion binding"/>
    <property type="evidence" value="ECO:0007669"/>
    <property type="project" value="UniProtKB-UniRule"/>
</dbReference>
<organism evidence="13 14">
    <name type="scientific">Oleispira antarctica RB-8</name>
    <dbReference type="NCBI Taxonomy" id="698738"/>
    <lineage>
        <taxon>Bacteria</taxon>
        <taxon>Pseudomonadati</taxon>
        <taxon>Pseudomonadota</taxon>
        <taxon>Gammaproteobacteria</taxon>
        <taxon>Oceanospirillales</taxon>
        <taxon>Oceanospirillaceae</taxon>
        <taxon>Oleispira</taxon>
    </lineage>
</organism>
<keyword evidence="6 10" id="KW-0460">Magnesium</keyword>
<dbReference type="NCBIfam" id="NF000584">
    <property type="entry name" value="PRK00009.1"/>
    <property type="match status" value="1"/>
</dbReference>
<dbReference type="OrthoDB" id="9768133at2"/>
<evidence type="ECO:0000256" key="12">
    <source>
        <dbReference type="PROSITE-ProRule" id="PRU10112"/>
    </source>
</evidence>
<proteinExistence type="inferred from homology"/>
<dbReference type="EMBL" id="FO203512">
    <property type="protein sequence ID" value="CCK75649.1"/>
    <property type="molecule type" value="Genomic_DNA"/>
</dbReference>
<evidence type="ECO:0000256" key="7">
    <source>
        <dbReference type="ARBA" id="ARBA00023239"/>
    </source>
</evidence>
<dbReference type="PATRIC" id="fig|698738.3.peg.1523"/>
<evidence type="ECO:0000256" key="2">
    <source>
        <dbReference type="ARBA" id="ARBA00003670"/>
    </source>
</evidence>
<dbReference type="Proteomes" id="UP000032749">
    <property type="component" value="Chromosome"/>
</dbReference>
<evidence type="ECO:0000313" key="14">
    <source>
        <dbReference type="Proteomes" id="UP000032749"/>
    </source>
</evidence>
<dbReference type="InterPro" id="IPR015813">
    <property type="entry name" value="Pyrv/PenolPyrv_kinase-like_dom"/>
</dbReference>
<keyword evidence="13" id="KW-0670">Pyruvate</keyword>
<dbReference type="PROSITE" id="PS00781">
    <property type="entry name" value="PEPCASE_1"/>
    <property type="match status" value="1"/>
</dbReference>
<evidence type="ECO:0000256" key="3">
    <source>
        <dbReference type="ARBA" id="ARBA00008346"/>
    </source>
</evidence>
<dbReference type="InterPro" id="IPR033129">
    <property type="entry name" value="PEPCASE_His_AS"/>
</dbReference>
<sequence>MSDLDPLLRDKVRNLGQLLGQTIADDCGDEIYELIETIRNLSKRAHNGSAEDKAELITLLKGLKDNELVPVARGFSQFLNLANIAEQQHTLSWRREDAVDDSMEVILDDVFAAVVEHVDGAELNKELCKLDIELVLTAHPTEIIRRTLIKKYDEIVEVLQILDDIRDDHPKRNVYNQQLDNLIAEIWRSDEIRQQRPSAVEEAKWGFAVIENSLWQAIPNLMRELDDKLTLSGEKSLPLDVCPIHFASWMGGDRDGNPNVTANVTGEVLYLARWMAADLYLRDLSELSTQLSMVQATDELKAWVGECNEPYRECLNQLKRKLQQTKTWAAESARLKSHSSLPHIAELETLFEPLLLCYKSLCETGMEGIAKGELLDVIRRLSCFGLTLTRLDIRQESDRHSQVVAELCEYYELGDYLSWDESQKQEFLLQELQSKRPLLPAQAEACGLSSIKGQQVEEEYWQPSDDCNEVLKTMRVIAEQGDEGVGNYIISMASEPSDILSVALLLRASGVERRLPIVPLFETLDDLQFAGERMDKLFSLPWYKKYCGLTQQVMIGYSDSAKDAGNMAAAWAQYKTQEELVNCAQRHNVELTLFHGRGGTVGRGGGPAKRAILAQPPGSVKGRLRVTEQGEMIRFKFGFPAVALRSLKIYLAAVLEATLLPPKAAESEWRELMESMAQQSVKSYRGMVRENKDFVPYFRSATPEQELGKLALGSRPARRKASGGIESLRAIPWIFAWMQIRMMVPAWLGADQALAEASQADEKTMSLLKEMYQQWPFFATYIDMLDMIVGKTDVEIAHYYDQQLVSDDLQNIGKELRQRLLTINDSLRVIKPEDDDQAQSQIMLVRGTYTDPLHYLQAELLRRARTEEHDPEVERALMVSMAGIAAGMRNTG</sequence>
<dbReference type="GO" id="GO:0006107">
    <property type="term" value="P:oxaloacetate metabolic process"/>
    <property type="evidence" value="ECO:0007669"/>
    <property type="project" value="UniProtKB-UniRule"/>
</dbReference>
<keyword evidence="7 10" id="KW-0456">Lyase</keyword>
<evidence type="ECO:0000256" key="1">
    <source>
        <dbReference type="ARBA" id="ARBA00001946"/>
    </source>
</evidence>
<comment type="function">
    <text evidence="2 10">Forms oxaloacetate, a four-carbon dicarboxylic acid source for the tricarboxylic acid cycle.</text>
</comment>
<dbReference type="GO" id="GO:0006099">
    <property type="term" value="P:tricarboxylic acid cycle"/>
    <property type="evidence" value="ECO:0007669"/>
    <property type="project" value="InterPro"/>
</dbReference>
<dbReference type="AlphaFoldDB" id="R4YTB5"/>
<dbReference type="PROSITE" id="PS00393">
    <property type="entry name" value="PEPCASE_2"/>
    <property type="match status" value="1"/>
</dbReference>
<reference evidence="13 14" key="1">
    <citation type="journal article" date="2013" name="Nat. Commun.">
        <title>Genome sequence and functional genomic analysis of the oil-degrading bacterium Oleispira antarctica.</title>
        <authorList>
            <person name="Kube M."/>
            <person name="Chernikova T.N."/>
            <person name="Al-Ramahi Y."/>
            <person name="Beloqui A."/>
            <person name="Lopez-Cortez N."/>
            <person name="Guazzaroni M.E."/>
            <person name="Heipieper H.J."/>
            <person name="Klages S."/>
            <person name="Kotsyurbenko O.R."/>
            <person name="Langer I."/>
            <person name="Nechitaylo T.Y."/>
            <person name="Lunsdorf H."/>
            <person name="Fernandez M."/>
            <person name="Juarez S."/>
            <person name="Ciordia S."/>
            <person name="Singer A."/>
            <person name="Kagan O."/>
            <person name="Egorova O."/>
            <person name="Petit P.A."/>
            <person name="Stogios P."/>
            <person name="Kim Y."/>
            <person name="Tchigvintsev A."/>
            <person name="Flick R."/>
            <person name="Denaro R."/>
            <person name="Genovese M."/>
            <person name="Albar J.P."/>
            <person name="Reva O.N."/>
            <person name="Martinez-Gomariz M."/>
            <person name="Tran H."/>
            <person name="Ferrer M."/>
            <person name="Savchenko A."/>
            <person name="Yakunin A.F."/>
            <person name="Yakimov M.M."/>
            <person name="Golyshina O.V."/>
            <person name="Reinhardt R."/>
            <person name="Golyshin P.N."/>
        </authorList>
    </citation>
    <scope>NUCLEOTIDE SEQUENCE [LARGE SCALE GENOMIC DNA]</scope>
</reference>
<evidence type="ECO:0000256" key="4">
    <source>
        <dbReference type="ARBA" id="ARBA00012305"/>
    </source>
</evidence>
<dbReference type="KEGG" id="oai:OLEAN_C14730"/>
<evidence type="ECO:0000256" key="6">
    <source>
        <dbReference type="ARBA" id="ARBA00022842"/>
    </source>
</evidence>